<dbReference type="Pfam" id="PF13483">
    <property type="entry name" value="Lactamase_B_3"/>
    <property type="match status" value="1"/>
</dbReference>
<proteinExistence type="predicted"/>
<name>A0A3B0MEN0_9RHOB</name>
<dbReference type="PANTHER" id="PTHR39189">
    <property type="entry name" value="UPF0173 METAL-DEPENDENT HYDROLASE YTKL"/>
    <property type="match status" value="1"/>
</dbReference>
<dbReference type="RefSeq" id="WP_121094780.1">
    <property type="nucleotide sequence ID" value="NZ_UIHC01000014.1"/>
</dbReference>
<organism evidence="1 2">
    <name type="scientific">Roseinatronobacter ekhonensis</name>
    <dbReference type="NCBI Taxonomy" id="254356"/>
    <lineage>
        <taxon>Bacteria</taxon>
        <taxon>Pseudomonadati</taxon>
        <taxon>Pseudomonadota</taxon>
        <taxon>Alphaproteobacteria</taxon>
        <taxon>Rhodobacterales</taxon>
        <taxon>Paracoccaceae</taxon>
        <taxon>Roseinatronobacter</taxon>
    </lineage>
</organism>
<evidence type="ECO:0000313" key="1">
    <source>
        <dbReference type="EMBL" id="SUZ32058.1"/>
    </source>
</evidence>
<dbReference type="Proteomes" id="UP000272908">
    <property type="component" value="Unassembled WGS sequence"/>
</dbReference>
<dbReference type="PANTHER" id="PTHR39189:SF1">
    <property type="entry name" value="UPF0173 METAL-DEPENDENT HYDROLASE YTKL"/>
    <property type="match status" value="1"/>
</dbReference>
<sequence>MDIRWYGHASFRLLPKAGPVIITDPYLPELVGYAPIPDPADIVVISSTDDDGHCREDLVPDNHAVVDALDVALNGGSRVVDGLTFNAMEAMEYEHHPEHAVPGQNAMYRFELDGIRIAHMGDVGNRLTSAQMEFFEDVDILLALTGDALTIKLPDLMEMIHRMRPRIVIPMHFRTLAYKPQRGAWIEAFLAHFRADQIDYALGCDVTVWKADIPDETRVLVMDYHRSAADSGTKIPARVGV</sequence>
<gene>
    <name evidence="1" type="ORF">ROE7235_01810</name>
</gene>
<reference evidence="2" key="1">
    <citation type="submission" date="2018-08" db="EMBL/GenBank/DDBJ databases">
        <authorList>
            <person name="Rodrigo-Torres L."/>
            <person name="Arahal R. D."/>
            <person name="Lucena T."/>
        </authorList>
    </citation>
    <scope>NUCLEOTIDE SEQUENCE [LARGE SCALE GENOMIC DNA]</scope>
    <source>
        <strain evidence="2">CECT 7235</strain>
    </source>
</reference>
<dbReference type="EMBL" id="UIHC01000014">
    <property type="protein sequence ID" value="SUZ32058.1"/>
    <property type="molecule type" value="Genomic_DNA"/>
</dbReference>
<dbReference type="OrthoDB" id="9789133at2"/>
<dbReference type="Gene3D" id="3.60.15.10">
    <property type="entry name" value="Ribonuclease Z/Hydroxyacylglutathione hydrolase-like"/>
    <property type="match status" value="1"/>
</dbReference>
<evidence type="ECO:0008006" key="3">
    <source>
        <dbReference type="Google" id="ProtNLM"/>
    </source>
</evidence>
<evidence type="ECO:0000313" key="2">
    <source>
        <dbReference type="Proteomes" id="UP000272908"/>
    </source>
</evidence>
<dbReference type="SUPFAM" id="SSF56281">
    <property type="entry name" value="Metallo-hydrolase/oxidoreductase"/>
    <property type="match status" value="1"/>
</dbReference>
<dbReference type="InterPro" id="IPR036866">
    <property type="entry name" value="RibonucZ/Hydroxyglut_hydro"/>
</dbReference>
<dbReference type="AlphaFoldDB" id="A0A3B0MEN0"/>
<protein>
    <recommendedName>
        <fullName evidence="3">Metallo-beta-lactamase domain-containing protein</fullName>
    </recommendedName>
</protein>
<accession>A0A3B0MEN0</accession>
<keyword evidence="2" id="KW-1185">Reference proteome</keyword>